<proteinExistence type="predicted"/>
<evidence type="ECO:0000256" key="1">
    <source>
        <dbReference type="SAM" id="SignalP"/>
    </source>
</evidence>
<feature type="chain" id="PRO_5001915369" evidence="1">
    <location>
        <begin position="23"/>
        <end position="162"/>
    </location>
</feature>
<accession>A0A095ZE19</accession>
<reference evidence="2 3" key="1">
    <citation type="submission" date="2014-07" db="EMBL/GenBank/DDBJ databases">
        <authorList>
            <person name="McCorrison J."/>
            <person name="Sanka R."/>
            <person name="Torralba M."/>
            <person name="Gillis M."/>
            <person name="Haft D.H."/>
            <person name="Methe B."/>
            <person name="Sutton G."/>
            <person name="Nelson K.E."/>
        </authorList>
    </citation>
    <scope>NUCLEOTIDE SEQUENCE [LARGE SCALE GENOMIC DNA]</scope>
    <source>
        <strain evidence="2 3">DNF00853</strain>
    </source>
</reference>
<dbReference type="OrthoDB" id="1099672at2"/>
<dbReference type="Proteomes" id="UP000029556">
    <property type="component" value="Unassembled WGS sequence"/>
</dbReference>
<dbReference type="EMBL" id="JRNN01000097">
    <property type="protein sequence ID" value="KGF32888.1"/>
    <property type="molecule type" value="Genomic_DNA"/>
</dbReference>
<gene>
    <name evidence="2" type="ORF">HMPREF2137_12835</name>
</gene>
<comment type="caution">
    <text evidence="2">The sequence shown here is derived from an EMBL/GenBank/DDBJ whole genome shotgun (WGS) entry which is preliminary data.</text>
</comment>
<protein>
    <submittedName>
        <fullName evidence="2">Uncharacterized protein</fullName>
    </submittedName>
</protein>
<evidence type="ECO:0000313" key="2">
    <source>
        <dbReference type="EMBL" id="KGF32888.1"/>
    </source>
</evidence>
<sequence length="162" mass="18569">MKKVIRIHLLICQLLFTLGVQAQSYDSERIAFTNFLVRMYTHAPFEGVRAVNDYENAYLISVLTLDKAKYKTEYTLNRVASVKAMAQASRFLNGSNISQEMIIHTTDKNNGTSDSEIIENIRENSIGYVKNLELLTNFKRKDGMQVFIFMCPLTKSSIQKNE</sequence>
<evidence type="ECO:0000313" key="3">
    <source>
        <dbReference type="Proteomes" id="UP000029556"/>
    </source>
</evidence>
<feature type="signal peptide" evidence="1">
    <location>
        <begin position="1"/>
        <end position="22"/>
    </location>
</feature>
<keyword evidence="1" id="KW-0732">Signal</keyword>
<dbReference type="RefSeq" id="WP_036875159.1">
    <property type="nucleotide sequence ID" value="NZ_JRNN01000097.1"/>
</dbReference>
<organism evidence="2 3">
    <name type="scientific">Hoylesella buccalis DNF00853</name>
    <dbReference type="NCBI Taxonomy" id="1401074"/>
    <lineage>
        <taxon>Bacteria</taxon>
        <taxon>Pseudomonadati</taxon>
        <taxon>Bacteroidota</taxon>
        <taxon>Bacteroidia</taxon>
        <taxon>Bacteroidales</taxon>
        <taxon>Prevotellaceae</taxon>
        <taxon>Hoylesella</taxon>
    </lineage>
</organism>
<name>A0A095ZE19_9BACT</name>
<dbReference type="AlphaFoldDB" id="A0A095ZE19"/>